<reference evidence="2 3" key="1">
    <citation type="submission" date="2022-01" db="EMBL/GenBank/DDBJ databases">
        <authorList>
            <person name="Xiong W."/>
            <person name="Schranz E."/>
        </authorList>
    </citation>
    <scope>NUCLEOTIDE SEQUENCE [LARGE SCALE GENOMIC DNA]</scope>
</reference>
<accession>A0AAU9LN43</accession>
<sequence>MVEPSRTMADDPSHRLCYQISSHSVYSEVSSAQTFCVLYPLDTSDRILIVCDTGHRRRPRREPPHSASDLHRRQLSDQSSLLLTSPSLHQFSPPTSFD</sequence>
<feature type="region of interest" description="Disordered" evidence="1">
    <location>
        <begin position="55"/>
        <end position="98"/>
    </location>
</feature>
<organism evidence="2 3">
    <name type="scientific">Lactuca virosa</name>
    <dbReference type="NCBI Taxonomy" id="75947"/>
    <lineage>
        <taxon>Eukaryota</taxon>
        <taxon>Viridiplantae</taxon>
        <taxon>Streptophyta</taxon>
        <taxon>Embryophyta</taxon>
        <taxon>Tracheophyta</taxon>
        <taxon>Spermatophyta</taxon>
        <taxon>Magnoliopsida</taxon>
        <taxon>eudicotyledons</taxon>
        <taxon>Gunneridae</taxon>
        <taxon>Pentapetalae</taxon>
        <taxon>asterids</taxon>
        <taxon>campanulids</taxon>
        <taxon>Asterales</taxon>
        <taxon>Asteraceae</taxon>
        <taxon>Cichorioideae</taxon>
        <taxon>Cichorieae</taxon>
        <taxon>Lactucinae</taxon>
        <taxon>Lactuca</taxon>
    </lineage>
</organism>
<feature type="compositionally biased region" description="Low complexity" evidence="1">
    <location>
        <begin position="76"/>
        <end position="88"/>
    </location>
</feature>
<comment type="caution">
    <text evidence="2">The sequence shown here is derived from an EMBL/GenBank/DDBJ whole genome shotgun (WGS) entry which is preliminary data.</text>
</comment>
<evidence type="ECO:0000313" key="3">
    <source>
        <dbReference type="Proteomes" id="UP001157418"/>
    </source>
</evidence>
<protein>
    <submittedName>
        <fullName evidence="2">Uncharacterized protein</fullName>
    </submittedName>
</protein>
<feature type="compositionally biased region" description="Basic and acidic residues" evidence="1">
    <location>
        <begin position="61"/>
        <end position="75"/>
    </location>
</feature>
<name>A0AAU9LN43_9ASTR</name>
<dbReference type="Proteomes" id="UP001157418">
    <property type="component" value="Unassembled WGS sequence"/>
</dbReference>
<gene>
    <name evidence="2" type="ORF">LVIROSA_LOCUS1050</name>
</gene>
<dbReference type="AlphaFoldDB" id="A0AAU9LN43"/>
<evidence type="ECO:0000313" key="2">
    <source>
        <dbReference type="EMBL" id="CAH1413074.1"/>
    </source>
</evidence>
<evidence type="ECO:0000256" key="1">
    <source>
        <dbReference type="SAM" id="MobiDB-lite"/>
    </source>
</evidence>
<dbReference type="EMBL" id="CAKMRJ010000001">
    <property type="protein sequence ID" value="CAH1413074.1"/>
    <property type="molecule type" value="Genomic_DNA"/>
</dbReference>
<feature type="compositionally biased region" description="Polar residues" evidence="1">
    <location>
        <begin position="89"/>
        <end position="98"/>
    </location>
</feature>
<proteinExistence type="predicted"/>
<keyword evidence="3" id="KW-1185">Reference proteome</keyword>